<protein>
    <recommendedName>
        <fullName evidence="6">C2H2-type domain-containing protein</fullName>
    </recommendedName>
</protein>
<keyword evidence="8" id="KW-1185">Reference proteome</keyword>
<evidence type="ECO:0000313" key="8">
    <source>
        <dbReference type="Proteomes" id="UP000193642"/>
    </source>
</evidence>
<comment type="caution">
    <text evidence="7">The sequence shown here is derived from an EMBL/GenBank/DDBJ whole genome shotgun (WGS) entry which is preliminary data.</text>
</comment>
<dbReference type="PROSITE" id="PS50157">
    <property type="entry name" value="ZINC_FINGER_C2H2_2"/>
    <property type="match status" value="2"/>
</dbReference>
<evidence type="ECO:0000256" key="2">
    <source>
        <dbReference type="ARBA" id="ARBA00022771"/>
    </source>
</evidence>
<dbReference type="GO" id="GO:0000978">
    <property type="term" value="F:RNA polymerase II cis-regulatory region sequence-specific DNA binding"/>
    <property type="evidence" value="ECO:0007669"/>
    <property type="project" value="TreeGrafter"/>
</dbReference>
<evidence type="ECO:0000256" key="5">
    <source>
        <dbReference type="SAM" id="MobiDB-lite"/>
    </source>
</evidence>
<dbReference type="GO" id="GO:0000981">
    <property type="term" value="F:DNA-binding transcription factor activity, RNA polymerase II-specific"/>
    <property type="evidence" value="ECO:0007669"/>
    <property type="project" value="TreeGrafter"/>
</dbReference>
<evidence type="ECO:0000256" key="3">
    <source>
        <dbReference type="ARBA" id="ARBA00022833"/>
    </source>
</evidence>
<keyword evidence="2 4" id="KW-0863">Zinc-finger</keyword>
<dbReference type="OrthoDB" id="8922241at2759"/>
<dbReference type="STRING" id="329046.A0A1Y2BVA1"/>
<feature type="region of interest" description="Disordered" evidence="5">
    <location>
        <begin position="127"/>
        <end position="182"/>
    </location>
</feature>
<feature type="domain" description="C2H2-type" evidence="6">
    <location>
        <begin position="184"/>
        <end position="211"/>
    </location>
</feature>
<name>A0A1Y2BVA1_9FUNG</name>
<evidence type="ECO:0000256" key="4">
    <source>
        <dbReference type="PROSITE-ProRule" id="PRU00042"/>
    </source>
</evidence>
<dbReference type="Pfam" id="PF00096">
    <property type="entry name" value="zf-C2H2"/>
    <property type="match status" value="1"/>
</dbReference>
<proteinExistence type="predicted"/>
<dbReference type="PANTHER" id="PTHR23235:SF120">
    <property type="entry name" value="KRUPPEL-LIKE FACTOR 15"/>
    <property type="match status" value="1"/>
</dbReference>
<feature type="domain" description="C2H2-type" evidence="6">
    <location>
        <begin position="212"/>
        <end position="241"/>
    </location>
</feature>
<dbReference type="PANTHER" id="PTHR23235">
    <property type="entry name" value="KRUEPPEL-LIKE TRANSCRIPTION FACTOR"/>
    <property type="match status" value="1"/>
</dbReference>
<evidence type="ECO:0000256" key="1">
    <source>
        <dbReference type="ARBA" id="ARBA00022723"/>
    </source>
</evidence>
<dbReference type="Proteomes" id="UP000193642">
    <property type="component" value="Unassembled WGS sequence"/>
</dbReference>
<organism evidence="7 8">
    <name type="scientific">Rhizoclosmatium globosum</name>
    <dbReference type="NCBI Taxonomy" id="329046"/>
    <lineage>
        <taxon>Eukaryota</taxon>
        <taxon>Fungi</taxon>
        <taxon>Fungi incertae sedis</taxon>
        <taxon>Chytridiomycota</taxon>
        <taxon>Chytridiomycota incertae sedis</taxon>
        <taxon>Chytridiomycetes</taxon>
        <taxon>Chytridiales</taxon>
        <taxon>Chytriomycetaceae</taxon>
        <taxon>Rhizoclosmatium</taxon>
    </lineage>
</organism>
<dbReference type="SUPFAM" id="SSF57667">
    <property type="entry name" value="beta-beta-alpha zinc fingers"/>
    <property type="match status" value="1"/>
</dbReference>
<dbReference type="SMART" id="SM00355">
    <property type="entry name" value="ZnF_C2H2"/>
    <property type="match status" value="2"/>
</dbReference>
<dbReference type="InterPro" id="IPR036236">
    <property type="entry name" value="Znf_C2H2_sf"/>
</dbReference>
<feature type="compositionally biased region" description="Low complexity" evidence="5">
    <location>
        <begin position="132"/>
        <end position="163"/>
    </location>
</feature>
<sequence length="244" mass="27305">MIQSMQPTFDLNQHPLLQECTATPLSPEQVETFFDSVLMDSLLQQQPFQYDNTVVISQDTSATPLIDVSQVNCLTPQLHNPMHPFTFHDDLSFISPTEMQFSMDFSDIDYFSLSACNTAITSPITPNFTQLPSSSPATSPILSSVTRIVPTSATTTKSTTTPETPKPSPSRTPRKSKDARPRNHECTICGQKFLRYQDVYRHQATHNAARSHVCPFGCGSKFGRSDALTRHMKGKRCMERRGEL</sequence>
<dbReference type="Gene3D" id="3.30.160.60">
    <property type="entry name" value="Classic Zinc Finger"/>
    <property type="match status" value="1"/>
</dbReference>
<dbReference type="AlphaFoldDB" id="A0A1Y2BVA1"/>
<accession>A0A1Y2BVA1</accession>
<evidence type="ECO:0000313" key="7">
    <source>
        <dbReference type="EMBL" id="ORY38676.1"/>
    </source>
</evidence>
<dbReference type="EMBL" id="MCGO01000043">
    <property type="protein sequence ID" value="ORY38676.1"/>
    <property type="molecule type" value="Genomic_DNA"/>
</dbReference>
<keyword evidence="1" id="KW-0479">Metal-binding</keyword>
<keyword evidence="3" id="KW-0862">Zinc</keyword>
<dbReference type="GO" id="GO:0008270">
    <property type="term" value="F:zinc ion binding"/>
    <property type="evidence" value="ECO:0007669"/>
    <property type="project" value="UniProtKB-KW"/>
</dbReference>
<dbReference type="InterPro" id="IPR013087">
    <property type="entry name" value="Znf_C2H2_type"/>
</dbReference>
<gene>
    <name evidence="7" type="ORF">BCR33DRAFT_720671</name>
</gene>
<dbReference type="PROSITE" id="PS00028">
    <property type="entry name" value="ZINC_FINGER_C2H2_1"/>
    <property type="match status" value="1"/>
</dbReference>
<evidence type="ECO:0000259" key="6">
    <source>
        <dbReference type="PROSITE" id="PS50157"/>
    </source>
</evidence>
<reference evidence="7 8" key="1">
    <citation type="submission" date="2016-07" db="EMBL/GenBank/DDBJ databases">
        <title>Pervasive Adenine N6-methylation of Active Genes in Fungi.</title>
        <authorList>
            <consortium name="DOE Joint Genome Institute"/>
            <person name="Mondo S.J."/>
            <person name="Dannebaum R.O."/>
            <person name="Kuo R.C."/>
            <person name="Labutti K."/>
            <person name="Haridas S."/>
            <person name="Kuo A."/>
            <person name="Salamov A."/>
            <person name="Ahrendt S.R."/>
            <person name="Lipzen A."/>
            <person name="Sullivan W."/>
            <person name="Andreopoulos W.B."/>
            <person name="Clum A."/>
            <person name="Lindquist E."/>
            <person name="Daum C."/>
            <person name="Ramamoorthy G.K."/>
            <person name="Gryganskyi A."/>
            <person name="Culley D."/>
            <person name="Magnuson J.K."/>
            <person name="James T.Y."/>
            <person name="O'Malley M.A."/>
            <person name="Stajich J.E."/>
            <person name="Spatafora J.W."/>
            <person name="Visel A."/>
            <person name="Grigoriev I.V."/>
        </authorList>
    </citation>
    <scope>NUCLEOTIDE SEQUENCE [LARGE SCALE GENOMIC DNA]</scope>
    <source>
        <strain evidence="7 8">JEL800</strain>
    </source>
</reference>